<feature type="domain" description="UBA" evidence="2">
    <location>
        <begin position="445"/>
        <end position="485"/>
    </location>
</feature>
<dbReference type="SUPFAM" id="SSF47473">
    <property type="entry name" value="EF-hand"/>
    <property type="match status" value="1"/>
</dbReference>
<protein>
    <recommendedName>
        <fullName evidence="2">UBA domain-containing protein</fullName>
    </recommendedName>
</protein>
<evidence type="ECO:0000313" key="3">
    <source>
        <dbReference type="EMBL" id="EPZ33511.1"/>
    </source>
</evidence>
<evidence type="ECO:0000313" key="4">
    <source>
        <dbReference type="Proteomes" id="UP000030755"/>
    </source>
</evidence>
<proteinExistence type="predicted"/>
<dbReference type="EMBL" id="KE561054">
    <property type="protein sequence ID" value="EPZ33511.1"/>
    <property type="molecule type" value="Genomic_DNA"/>
</dbReference>
<dbReference type="InterPro" id="IPR015940">
    <property type="entry name" value="UBA"/>
</dbReference>
<dbReference type="HOGENOM" id="CLU_539856_0_0_1"/>
<feature type="coiled-coil region" evidence="1">
    <location>
        <begin position="97"/>
        <end position="240"/>
    </location>
</feature>
<evidence type="ECO:0000259" key="2">
    <source>
        <dbReference type="PROSITE" id="PS50030"/>
    </source>
</evidence>
<dbReference type="InterPro" id="IPR011992">
    <property type="entry name" value="EF-hand-dom_pair"/>
</dbReference>
<dbReference type="SMART" id="SM00165">
    <property type="entry name" value="UBA"/>
    <property type="match status" value="1"/>
</dbReference>
<gene>
    <name evidence="3" type="ORF">O9G_001262</name>
</gene>
<dbReference type="Pfam" id="PF00627">
    <property type="entry name" value="UBA"/>
    <property type="match status" value="1"/>
</dbReference>
<dbReference type="InterPro" id="IPR009060">
    <property type="entry name" value="UBA-like_sf"/>
</dbReference>
<keyword evidence="1" id="KW-0175">Coiled coil</keyword>
<sequence>MLDRNLADVTKDNALDKEEFITAMFYIQQILLGKDVPGISLQVPAVPSKPLAIPTAQTPTLNTTPSALSDSSIDTLKNQIKDINYKAGLKEAELYDLQNLTESNDKEFIKLMKLKEDAENSLIKATQELEIQQAKQKEYAAKRELVLQQIHSLQHQLNEATATIEAIKAEKNELFDKSLIEEALIAELKAKNETLVKEIEDLKNEKENWMKKSKENEIQANKLKDENNLLGKQKEELLDQIKLSHSISPTDQTGALTSDPFDSFSETFKINKSAPKKDEFFDFGVTFDSPTIKGEGPVEITDNKIDTDVSKSPKIDDFDDAFKDFKGDATVIVDSPPVHNEVSLDKAFDAFNPFSEQKISNENTVAEFDSTLFFSQGQHSNFENPFSDNPFGTDFDPFHFNETNSSNPKVTNADPFINTNGVLTAFPIESSVANKLESPNTLENSVLDKNTTELVNMGFSKDQAIDALKRYDNSLLRATTFLLDNASPDSTKTSQWADFSNPFDN</sequence>
<dbReference type="PROSITE" id="PS50030">
    <property type="entry name" value="UBA"/>
    <property type="match status" value="1"/>
</dbReference>
<accession>A0A075ATB2</accession>
<dbReference type="SUPFAM" id="SSF46934">
    <property type="entry name" value="UBA-like"/>
    <property type="match status" value="1"/>
</dbReference>
<evidence type="ECO:0000256" key="1">
    <source>
        <dbReference type="SAM" id="Coils"/>
    </source>
</evidence>
<dbReference type="CDD" id="cd14270">
    <property type="entry name" value="UBA"/>
    <property type="match status" value="1"/>
</dbReference>
<dbReference type="Proteomes" id="UP000030755">
    <property type="component" value="Unassembled WGS sequence"/>
</dbReference>
<dbReference type="AlphaFoldDB" id="A0A075ATB2"/>
<dbReference type="Gene3D" id="1.10.8.10">
    <property type="entry name" value="DNA helicase RuvA subunit, C-terminal domain"/>
    <property type="match status" value="1"/>
</dbReference>
<organism evidence="3 4">
    <name type="scientific">Rozella allomycis (strain CSF55)</name>
    <dbReference type="NCBI Taxonomy" id="988480"/>
    <lineage>
        <taxon>Eukaryota</taxon>
        <taxon>Fungi</taxon>
        <taxon>Fungi incertae sedis</taxon>
        <taxon>Cryptomycota</taxon>
        <taxon>Cryptomycota incertae sedis</taxon>
        <taxon>Rozella</taxon>
    </lineage>
</organism>
<keyword evidence="4" id="KW-1185">Reference proteome</keyword>
<reference evidence="3 4" key="1">
    <citation type="journal article" date="2013" name="Curr. Biol.">
        <title>Shared signatures of parasitism and phylogenomics unite Cryptomycota and microsporidia.</title>
        <authorList>
            <person name="James T.Y."/>
            <person name="Pelin A."/>
            <person name="Bonen L."/>
            <person name="Ahrendt S."/>
            <person name="Sain D."/>
            <person name="Corradi N."/>
            <person name="Stajich J.E."/>
        </authorList>
    </citation>
    <scope>NUCLEOTIDE SEQUENCE [LARGE SCALE GENOMIC DNA]</scope>
    <source>
        <strain evidence="3 4">CSF55</strain>
    </source>
</reference>
<name>A0A075ATB2_ROZAC</name>
<dbReference type="OrthoDB" id="524326at2759"/>